<organism evidence="1 2">
    <name type="scientific">Avena sativa</name>
    <name type="common">Oat</name>
    <dbReference type="NCBI Taxonomy" id="4498"/>
    <lineage>
        <taxon>Eukaryota</taxon>
        <taxon>Viridiplantae</taxon>
        <taxon>Streptophyta</taxon>
        <taxon>Embryophyta</taxon>
        <taxon>Tracheophyta</taxon>
        <taxon>Spermatophyta</taxon>
        <taxon>Magnoliopsida</taxon>
        <taxon>Liliopsida</taxon>
        <taxon>Poales</taxon>
        <taxon>Poaceae</taxon>
        <taxon>BOP clade</taxon>
        <taxon>Pooideae</taxon>
        <taxon>Poodae</taxon>
        <taxon>Poeae</taxon>
        <taxon>Poeae Chloroplast Group 1 (Aveneae type)</taxon>
        <taxon>Aveninae</taxon>
        <taxon>Avena</taxon>
    </lineage>
</organism>
<sequence>MVCSPVAPGSKLFAPSPVHVAVTSASTSPVSCSHICNLLKFWLGSPFESFSVAVLGKNWFQFLVSSSQLAAFIVALGSIRHGRLLALFALPRAACVNGLVLGPTDPYAISVTRELWPDSDSGTAEPTGPRDVLGPALSASPLLGSDHVPLPGSSASPSSTRDPPPVILAKRIARSRRSPLALCLLWPGILPCPAGPLPWPVHAARDPSPLPSLPCQSLLPISPTASVPFPLSPPAPASGQLSLPGCFDGRAAVDGQPCLSYSQVAASPSKPLPPAQLSTPPPLSCIPRCHRCLASDHFIAECRDPLCCRRCRRSGHLERDCKLPPYAPSPSRSPLSSFSCPQFRYLSASSAAMDQDNASVRLLCELCFGSDHSRSVCRLAVPAIPDEGEEEDPEELVPEDGSSEGGDPAVDGGDGFMALGNEDGFLPIADAFDYLPAPEAVPDAPDAEDLVESMRPDYVDVFMPHVHLQHFDHLAYAFINPPPLHPDNFILQAADLGCGPDRVYLLPSSRGARVAVFSAPYDRGNAVANGPYLGREATVFFERHDETDNRFIFEHETLAALAIEDYPLEHWQRDHIIHSSGPYANPHTIDPVCLTGLDFSVVLVTVKAESLFDIPKNLNVKNHCSVGTIGKVSIIGFQDLIAPSDDSGPDSGPIPEAESSGDEEEVVLQGGEGYAQVLQALGVPPPLVDHAAPSSAAPAASLVAHAIANAPPSPLVLGDPLRSKPKHIFYRMFLGFFDIVVIGALGESAFYRVPMKKLSLDPSCHGLQVVNLASASIGLIESIARVGPLRRPTLIADILVRGQLPSPEVTVALSFAEDLVMGLSSKVLPGPGGACAA</sequence>
<dbReference type="Proteomes" id="UP001732700">
    <property type="component" value="Chromosome 4D"/>
</dbReference>
<protein>
    <submittedName>
        <fullName evidence="1">Uncharacterized protein</fullName>
    </submittedName>
</protein>
<reference evidence="1" key="2">
    <citation type="submission" date="2025-09" db="UniProtKB">
        <authorList>
            <consortium name="EnsemblPlants"/>
        </authorList>
    </citation>
    <scope>IDENTIFICATION</scope>
</reference>
<proteinExistence type="predicted"/>
<accession>A0ACD5X706</accession>
<evidence type="ECO:0000313" key="1">
    <source>
        <dbReference type="EnsemblPlants" id="AVESA.00010b.r2.4DG0748390.1.CDS.1"/>
    </source>
</evidence>
<evidence type="ECO:0000313" key="2">
    <source>
        <dbReference type="Proteomes" id="UP001732700"/>
    </source>
</evidence>
<name>A0ACD5X706_AVESA</name>
<keyword evidence="2" id="KW-1185">Reference proteome</keyword>
<dbReference type="EnsemblPlants" id="AVESA.00010b.r2.4DG0748390.1">
    <property type="protein sequence ID" value="AVESA.00010b.r2.4DG0748390.1.CDS.1"/>
    <property type="gene ID" value="AVESA.00010b.r2.4DG0748390"/>
</dbReference>
<reference evidence="1" key="1">
    <citation type="submission" date="2021-05" db="EMBL/GenBank/DDBJ databases">
        <authorList>
            <person name="Scholz U."/>
            <person name="Mascher M."/>
            <person name="Fiebig A."/>
        </authorList>
    </citation>
    <scope>NUCLEOTIDE SEQUENCE [LARGE SCALE GENOMIC DNA]</scope>
</reference>